<proteinExistence type="predicted"/>
<evidence type="ECO:0000256" key="5">
    <source>
        <dbReference type="ARBA" id="ARBA00023136"/>
    </source>
</evidence>
<dbReference type="InterPro" id="IPR040177">
    <property type="entry name" value="SLC30A9"/>
</dbReference>
<dbReference type="GO" id="GO:0005783">
    <property type="term" value="C:endoplasmic reticulum"/>
    <property type="evidence" value="ECO:0007669"/>
    <property type="project" value="TreeGrafter"/>
</dbReference>
<keyword evidence="5 6" id="KW-0472">Membrane</keyword>
<evidence type="ECO:0000256" key="2">
    <source>
        <dbReference type="ARBA" id="ARBA00022448"/>
    </source>
</evidence>
<dbReference type="SUPFAM" id="SSF161111">
    <property type="entry name" value="Cation efflux protein transmembrane domain-like"/>
    <property type="match status" value="1"/>
</dbReference>
<organism evidence="8 9">
    <name type="scientific">Trichonephila clavata</name>
    <name type="common">Joro spider</name>
    <name type="synonym">Nephila clavata</name>
    <dbReference type="NCBI Taxonomy" id="2740835"/>
    <lineage>
        <taxon>Eukaryota</taxon>
        <taxon>Metazoa</taxon>
        <taxon>Ecdysozoa</taxon>
        <taxon>Arthropoda</taxon>
        <taxon>Chelicerata</taxon>
        <taxon>Arachnida</taxon>
        <taxon>Araneae</taxon>
        <taxon>Araneomorphae</taxon>
        <taxon>Entelegynae</taxon>
        <taxon>Araneoidea</taxon>
        <taxon>Nephilidae</taxon>
        <taxon>Trichonephila</taxon>
    </lineage>
</organism>
<evidence type="ECO:0000313" key="9">
    <source>
        <dbReference type="Proteomes" id="UP000887116"/>
    </source>
</evidence>
<keyword evidence="4 6" id="KW-1133">Transmembrane helix</keyword>
<evidence type="ECO:0000256" key="4">
    <source>
        <dbReference type="ARBA" id="ARBA00022989"/>
    </source>
</evidence>
<dbReference type="Pfam" id="PF01545">
    <property type="entry name" value="Cation_efflux"/>
    <property type="match status" value="1"/>
</dbReference>
<reference evidence="8" key="1">
    <citation type="submission" date="2020-07" db="EMBL/GenBank/DDBJ databases">
        <title>Multicomponent nature underlies the extraordinary mechanical properties of spider dragline silk.</title>
        <authorList>
            <person name="Kono N."/>
            <person name="Nakamura H."/>
            <person name="Mori M."/>
            <person name="Yoshida Y."/>
            <person name="Ohtoshi R."/>
            <person name="Malay A.D."/>
            <person name="Moran D.A.P."/>
            <person name="Tomita M."/>
            <person name="Numata K."/>
            <person name="Arakawa K."/>
        </authorList>
    </citation>
    <scope>NUCLEOTIDE SEQUENCE</scope>
</reference>
<dbReference type="PANTHER" id="PTHR13414:SF9">
    <property type="entry name" value="PROTON-COUPLED ZINC ANTIPORTER SLC30A9, MITOCHONDRIAL"/>
    <property type="match status" value="1"/>
</dbReference>
<accession>A0A8X6I7Z5</accession>
<dbReference type="AlphaFoldDB" id="A0A8X6I7Z5"/>
<feature type="transmembrane region" description="Helical" evidence="6">
    <location>
        <begin position="46"/>
        <end position="68"/>
    </location>
</feature>
<keyword evidence="9" id="KW-1185">Reference proteome</keyword>
<dbReference type="PANTHER" id="PTHR13414">
    <property type="entry name" value="HUEL-CATION TRANSPORTER"/>
    <property type="match status" value="1"/>
</dbReference>
<dbReference type="GO" id="GO:0006829">
    <property type="term" value="P:zinc ion transport"/>
    <property type="evidence" value="ECO:0007669"/>
    <property type="project" value="InterPro"/>
</dbReference>
<feature type="transmembrane region" description="Helical" evidence="6">
    <location>
        <begin position="12"/>
        <end position="34"/>
    </location>
</feature>
<dbReference type="EMBL" id="BMAO01013521">
    <property type="protein sequence ID" value="GFQ89372.1"/>
    <property type="molecule type" value="Genomic_DNA"/>
</dbReference>
<sequence length="186" mass="20544">VRGQEPSVNVVLLEDFAAVFGIFVAAACMGLTSYTGQPIYDAVGSLAIGGVLGAVASFIIYTNTAALVGRSIQAERLQEINAEMENDVMIRAIHDVKATDMGNGYIRYKAEIDIDGRQITRSYLDSQDLDNLLQEMQKFKSIEEVEVFMLKHGESIVDMLGGQIDRIEIALKKKHPEIRHVDLEVL</sequence>
<dbReference type="InterPro" id="IPR058533">
    <property type="entry name" value="Cation_efflux_TM"/>
</dbReference>
<evidence type="ECO:0000259" key="7">
    <source>
        <dbReference type="Pfam" id="PF01545"/>
    </source>
</evidence>
<evidence type="ECO:0000313" key="8">
    <source>
        <dbReference type="EMBL" id="GFQ89372.1"/>
    </source>
</evidence>
<dbReference type="Proteomes" id="UP000887116">
    <property type="component" value="Unassembled WGS sequence"/>
</dbReference>
<keyword evidence="2" id="KW-0813">Transport</keyword>
<comment type="caution">
    <text evidence="8">The sequence shown here is derived from an EMBL/GenBank/DDBJ whole genome shotgun (WGS) entry which is preliminary data.</text>
</comment>
<dbReference type="GO" id="GO:0006882">
    <property type="term" value="P:intracellular zinc ion homeostasis"/>
    <property type="evidence" value="ECO:0007669"/>
    <property type="project" value="TreeGrafter"/>
</dbReference>
<gene>
    <name evidence="8" type="primary">SLC30A9</name>
    <name evidence="8" type="ORF">TNCT_655851</name>
</gene>
<dbReference type="GO" id="GO:0016020">
    <property type="term" value="C:membrane"/>
    <property type="evidence" value="ECO:0007669"/>
    <property type="project" value="UniProtKB-SubCell"/>
</dbReference>
<comment type="subcellular location">
    <subcellularLocation>
        <location evidence="1">Membrane</location>
        <topology evidence="1">Multi-pass membrane protein</topology>
    </subcellularLocation>
</comment>
<feature type="domain" description="Cation efflux protein transmembrane" evidence="7">
    <location>
        <begin position="6"/>
        <end position="68"/>
    </location>
</feature>
<dbReference type="OrthoDB" id="435980at2759"/>
<feature type="non-terminal residue" evidence="8">
    <location>
        <position position="1"/>
    </location>
</feature>
<evidence type="ECO:0000256" key="6">
    <source>
        <dbReference type="SAM" id="Phobius"/>
    </source>
</evidence>
<name>A0A8X6I7Z5_TRICU</name>
<dbReference type="GO" id="GO:0008324">
    <property type="term" value="F:monoatomic cation transmembrane transporter activity"/>
    <property type="evidence" value="ECO:0007669"/>
    <property type="project" value="InterPro"/>
</dbReference>
<protein>
    <submittedName>
        <fullName evidence="8">Zinc transporter 9</fullName>
    </submittedName>
</protein>
<evidence type="ECO:0000256" key="3">
    <source>
        <dbReference type="ARBA" id="ARBA00022692"/>
    </source>
</evidence>
<keyword evidence="3 6" id="KW-0812">Transmembrane</keyword>
<evidence type="ECO:0000256" key="1">
    <source>
        <dbReference type="ARBA" id="ARBA00004141"/>
    </source>
</evidence>
<dbReference type="InterPro" id="IPR027469">
    <property type="entry name" value="Cation_efflux_TMD_sf"/>
</dbReference>